<reference evidence="2" key="1">
    <citation type="journal article" date="2020" name="mSystems">
        <title>Genome- and Community-Level Interaction Insights into Carbon Utilization and Element Cycling Functions of Hydrothermarchaeota in Hydrothermal Sediment.</title>
        <authorList>
            <person name="Zhou Z."/>
            <person name="Liu Y."/>
            <person name="Xu W."/>
            <person name="Pan J."/>
            <person name="Luo Z.H."/>
            <person name="Li M."/>
        </authorList>
    </citation>
    <scope>NUCLEOTIDE SEQUENCE [LARGE SCALE GENOMIC DNA]</scope>
    <source>
        <strain evidence="2">SpSt-1125</strain>
    </source>
</reference>
<comment type="caution">
    <text evidence="2">The sequence shown here is derived from an EMBL/GenBank/DDBJ whole genome shotgun (WGS) entry which is preliminary data.</text>
</comment>
<sequence>MSGWPELAETLALVASVIGSAAGASYWLGRRLARLEEAVRGVVKQLVRLEERMNSTEARITQLEKTAVELGGRISNTERLLSQLGERVGSVEERLSALREELAEFKAGATARFDRLEERIERKARTARSANEFFVDLLGYESVLRPEAASFTKSELLRIFELAANPLTREEWQRLKQLLEKDDLTLEEAQELYRIADKLVEEHGDRIEAWKILWYSRVWIGINWRRMAEQRKKAEQSFPAAGSRSS</sequence>
<organism evidence="2">
    <name type="scientific">Thermofilum pendens</name>
    <dbReference type="NCBI Taxonomy" id="2269"/>
    <lineage>
        <taxon>Archaea</taxon>
        <taxon>Thermoproteota</taxon>
        <taxon>Thermoprotei</taxon>
        <taxon>Thermofilales</taxon>
        <taxon>Thermofilaceae</taxon>
        <taxon>Thermofilum</taxon>
    </lineage>
</organism>
<evidence type="ECO:0000313" key="2">
    <source>
        <dbReference type="EMBL" id="HHP05538.1"/>
    </source>
</evidence>
<protein>
    <submittedName>
        <fullName evidence="2">Uncharacterized protein</fullName>
    </submittedName>
</protein>
<dbReference type="AlphaFoldDB" id="A0A7J3X8M1"/>
<dbReference type="SUPFAM" id="SSF57997">
    <property type="entry name" value="Tropomyosin"/>
    <property type="match status" value="1"/>
</dbReference>
<feature type="coiled-coil region" evidence="1">
    <location>
        <begin position="32"/>
        <end position="126"/>
    </location>
</feature>
<dbReference type="EMBL" id="DRZM01000211">
    <property type="protein sequence ID" value="HHP05538.1"/>
    <property type="molecule type" value="Genomic_DNA"/>
</dbReference>
<keyword evidence="1" id="KW-0175">Coiled coil</keyword>
<evidence type="ECO:0000256" key="1">
    <source>
        <dbReference type="SAM" id="Coils"/>
    </source>
</evidence>
<accession>A0A7J3X8M1</accession>
<dbReference type="Gene3D" id="1.20.5.340">
    <property type="match status" value="1"/>
</dbReference>
<proteinExistence type="predicted"/>
<name>A0A7J3X8M1_THEPE</name>
<gene>
    <name evidence="2" type="ORF">ENM88_07340</name>
</gene>